<organism evidence="2 3">
    <name type="scientific">Tateyamaria armeniaca</name>
    <dbReference type="NCBI Taxonomy" id="2518930"/>
    <lineage>
        <taxon>Bacteria</taxon>
        <taxon>Pseudomonadati</taxon>
        <taxon>Pseudomonadota</taxon>
        <taxon>Alphaproteobacteria</taxon>
        <taxon>Rhodobacterales</taxon>
        <taxon>Roseobacteraceae</taxon>
        <taxon>Tateyamaria</taxon>
    </lineage>
</organism>
<dbReference type="CDD" id="cd04301">
    <property type="entry name" value="NAT_SF"/>
    <property type="match status" value="1"/>
</dbReference>
<dbReference type="Proteomes" id="UP001627408">
    <property type="component" value="Unassembled WGS sequence"/>
</dbReference>
<dbReference type="PROSITE" id="PS51186">
    <property type="entry name" value="GNAT"/>
    <property type="match status" value="1"/>
</dbReference>
<reference evidence="2 3" key="1">
    <citation type="submission" date="2024-08" db="EMBL/GenBank/DDBJ databases">
        <title>Tateyamaria sp. nov., isolated from marine algae.</title>
        <authorList>
            <person name="Choi B.J."/>
            <person name="Kim J.M."/>
            <person name="Lee J.K."/>
            <person name="Choi D.G."/>
            <person name="Bayburt H."/>
            <person name="Baek J.H."/>
            <person name="Han D.M."/>
            <person name="Jeon C.O."/>
        </authorList>
    </citation>
    <scope>NUCLEOTIDE SEQUENCE [LARGE SCALE GENOMIC DNA]</scope>
    <source>
        <strain evidence="2 3">KMU-156</strain>
    </source>
</reference>
<feature type="domain" description="N-acetyltransferase" evidence="1">
    <location>
        <begin position="1"/>
        <end position="145"/>
    </location>
</feature>
<dbReference type="RefSeq" id="WP_407590354.1">
    <property type="nucleotide sequence ID" value="NZ_JBHDIY010000002.1"/>
</dbReference>
<keyword evidence="3" id="KW-1185">Reference proteome</keyword>
<dbReference type="EC" id="2.3.1.-" evidence="2"/>
<dbReference type="SUPFAM" id="SSF55729">
    <property type="entry name" value="Acyl-CoA N-acyltransferases (Nat)"/>
    <property type="match status" value="1"/>
</dbReference>
<keyword evidence="2" id="KW-0012">Acyltransferase</keyword>
<dbReference type="Pfam" id="PF00583">
    <property type="entry name" value="Acetyltransf_1"/>
    <property type="match status" value="1"/>
</dbReference>
<dbReference type="InterPro" id="IPR039143">
    <property type="entry name" value="GNPNAT1-like"/>
</dbReference>
<evidence type="ECO:0000313" key="2">
    <source>
        <dbReference type="EMBL" id="MFL4468612.1"/>
    </source>
</evidence>
<evidence type="ECO:0000259" key="1">
    <source>
        <dbReference type="PROSITE" id="PS51186"/>
    </source>
</evidence>
<gene>
    <name evidence="2" type="ORF">ACERZ8_01505</name>
</gene>
<dbReference type="Gene3D" id="3.40.630.30">
    <property type="match status" value="1"/>
</dbReference>
<comment type="caution">
    <text evidence="2">The sequence shown here is derived from an EMBL/GenBank/DDBJ whole genome shotgun (WGS) entry which is preliminary data.</text>
</comment>
<sequence>MSVRLLSASDGTDALALYAHLVGDQQLGDLTDFAGMVDHPGTQVRGAFENGALVAVATLHILPNITQQGRSYALIENVVTHRDHRGQGFGRAVMNSAMEAAWAAGCYKIMLLSGKKGQARGFYEALGFGADEKWGMTIRRAPTRQSNSDTSQGGA</sequence>
<accession>A0ABW8USJ1</accession>
<protein>
    <submittedName>
        <fullName evidence="2">GNAT family N-acetyltransferase</fullName>
        <ecNumber evidence="2">2.3.1.-</ecNumber>
    </submittedName>
</protein>
<keyword evidence="2" id="KW-0808">Transferase</keyword>
<proteinExistence type="predicted"/>
<dbReference type="InterPro" id="IPR000182">
    <property type="entry name" value="GNAT_dom"/>
</dbReference>
<dbReference type="GO" id="GO:0016746">
    <property type="term" value="F:acyltransferase activity"/>
    <property type="evidence" value="ECO:0007669"/>
    <property type="project" value="UniProtKB-KW"/>
</dbReference>
<dbReference type="PANTHER" id="PTHR13355">
    <property type="entry name" value="GLUCOSAMINE 6-PHOSPHATE N-ACETYLTRANSFERASE"/>
    <property type="match status" value="1"/>
</dbReference>
<dbReference type="InterPro" id="IPR016181">
    <property type="entry name" value="Acyl_CoA_acyltransferase"/>
</dbReference>
<evidence type="ECO:0000313" key="3">
    <source>
        <dbReference type="Proteomes" id="UP001627408"/>
    </source>
</evidence>
<name>A0ABW8USJ1_9RHOB</name>
<dbReference type="EMBL" id="JBHDIY010000002">
    <property type="protein sequence ID" value="MFL4468612.1"/>
    <property type="molecule type" value="Genomic_DNA"/>
</dbReference>